<feature type="transmembrane region" description="Helical" evidence="6">
    <location>
        <begin position="406"/>
        <end position="427"/>
    </location>
</feature>
<feature type="transmembrane region" description="Helical" evidence="6">
    <location>
        <begin position="87"/>
        <end position="106"/>
    </location>
</feature>
<feature type="transmembrane region" description="Helical" evidence="6">
    <location>
        <begin position="12"/>
        <end position="31"/>
    </location>
</feature>
<dbReference type="AlphaFoldDB" id="A0A8B3BUL5"/>
<dbReference type="RefSeq" id="WP_118341393.1">
    <property type="nucleotide sequence ID" value="NZ_QRLN01000005.1"/>
</dbReference>
<evidence type="ECO:0008006" key="9">
    <source>
        <dbReference type="Google" id="ProtNLM"/>
    </source>
</evidence>
<evidence type="ECO:0000313" key="7">
    <source>
        <dbReference type="EMBL" id="RHJ14482.1"/>
    </source>
</evidence>
<dbReference type="EMBL" id="QRLN01000005">
    <property type="protein sequence ID" value="RHJ14482.1"/>
    <property type="molecule type" value="Genomic_DNA"/>
</dbReference>
<feature type="transmembrane region" description="Helical" evidence="6">
    <location>
        <begin position="439"/>
        <end position="460"/>
    </location>
</feature>
<feature type="transmembrane region" description="Helical" evidence="6">
    <location>
        <begin position="188"/>
        <end position="210"/>
    </location>
</feature>
<evidence type="ECO:0000256" key="1">
    <source>
        <dbReference type="ARBA" id="ARBA00004651"/>
    </source>
</evidence>
<evidence type="ECO:0000256" key="3">
    <source>
        <dbReference type="ARBA" id="ARBA00022692"/>
    </source>
</evidence>
<feature type="transmembrane region" description="Helical" evidence="6">
    <location>
        <begin position="381"/>
        <end position="400"/>
    </location>
</feature>
<dbReference type="PANTHER" id="PTHR30250">
    <property type="entry name" value="PST FAMILY PREDICTED COLANIC ACID TRANSPORTER"/>
    <property type="match status" value="1"/>
</dbReference>
<sequence length="513" mass="57887">METKKNLQWGIILSYITMFAGLFVSMTYTPFLLRALGTQQYGLYNMGQAAVSYLGLTEFGLGNAIVRYSSKYRALGDEKKTASMYGMFMYMYAILAGIIVILGSVVCIGSEHFFKVTTGAVGYRQLKIIIAIMVVSLAISFLLQPYNAIINSFEKFSFLKITNLIYTVLKPLVMIPLLIWGYKAVALSFITMILTIGLHLSDVVYIKFVLKVRVDYNFKNMDWKILKEIIGYSGFIFLGSIVAQLNNNADSIILGKIKGEAAVAVYAIGYQLHTYIRQFPQTISGVFFPRVTVRLTQGASMEEMTDLAIKVGRIQFFLSSLLISGFWIFGKEFLYLWAGKGYENAYYIILALVVSSMIPDVQSIFVLVIQAINRHQYRAGLYVICAVLNVMLSIPAAIYYGPIGCAVCTGITTLLTAGIMINIYYWKKIGLNIPRFWKIILNVAKFILPTSIIGFIINSWFETNNWGILILKIGMYTSAYLFVIYFMCTNKEEKGFILQIINRKNTRGKNEDI</sequence>
<dbReference type="Proteomes" id="UP000283992">
    <property type="component" value="Unassembled WGS sequence"/>
</dbReference>
<dbReference type="InterPro" id="IPR050833">
    <property type="entry name" value="Poly_Biosynth_Transport"/>
</dbReference>
<evidence type="ECO:0000313" key="8">
    <source>
        <dbReference type="Proteomes" id="UP000283992"/>
    </source>
</evidence>
<evidence type="ECO:0000256" key="2">
    <source>
        <dbReference type="ARBA" id="ARBA00022475"/>
    </source>
</evidence>
<comment type="caution">
    <text evidence="7">The sequence shown here is derived from an EMBL/GenBank/DDBJ whole genome shotgun (WGS) entry which is preliminary data.</text>
</comment>
<feature type="transmembrane region" description="Helical" evidence="6">
    <location>
        <begin position="316"/>
        <end position="338"/>
    </location>
</feature>
<dbReference type="PANTHER" id="PTHR30250:SF26">
    <property type="entry name" value="PSMA PROTEIN"/>
    <property type="match status" value="1"/>
</dbReference>
<gene>
    <name evidence="7" type="ORF">DW142_05115</name>
</gene>
<keyword evidence="3 6" id="KW-0812">Transmembrane</keyword>
<feature type="transmembrane region" description="Helical" evidence="6">
    <location>
        <begin position="43"/>
        <end position="66"/>
    </location>
</feature>
<organism evidence="7 8">
    <name type="scientific">Mediterraneibacter gnavus</name>
    <name type="common">Ruminococcus gnavus</name>
    <dbReference type="NCBI Taxonomy" id="33038"/>
    <lineage>
        <taxon>Bacteria</taxon>
        <taxon>Bacillati</taxon>
        <taxon>Bacillota</taxon>
        <taxon>Clostridia</taxon>
        <taxon>Lachnospirales</taxon>
        <taxon>Lachnospiraceae</taxon>
        <taxon>Mediterraneibacter</taxon>
    </lineage>
</organism>
<proteinExistence type="predicted"/>
<evidence type="ECO:0000256" key="6">
    <source>
        <dbReference type="SAM" id="Phobius"/>
    </source>
</evidence>
<keyword evidence="2" id="KW-1003">Cell membrane</keyword>
<dbReference type="Pfam" id="PF01943">
    <property type="entry name" value="Polysacc_synt"/>
    <property type="match status" value="1"/>
</dbReference>
<feature type="transmembrane region" description="Helical" evidence="6">
    <location>
        <begin position="466"/>
        <end position="488"/>
    </location>
</feature>
<name>A0A8B3BUL5_MEDGN</name>
<feature type="transmembrane region" description="Helical" evidence="6">
    <location>
        <begin position="164"/>
        <end position="182"/>
    </location>
</feature>
<dbReference type="InterPro" id="IPR002797">
    <property type="entry name" value="Polysacc_synth"/>
</dbReference>
<keyword evidence="5 6" id="KW-0472">Membrane</keyword>
<evidence type="ECO:0000256" key="5">
    <source>
        <dbReference type="ARBA" id="ARBA00023136"/>
    </source>
</evidence>
<dbReference type="GO" id="GO:0005886">
    <property type="term" value="C:plasma membrane"/>
    <property type="evidence" value="ECO:0007669"/>
    <property type="project" value="UniProtKB-SubCell"/>
</dbReference>
<protein>
    <recommendedName>
        <fullName evidence="9">Polysaccharide biosynthesis protein</fullName>
    </recommendedName>
</protein>
<feature type="transmembrane region" description="Helical" evidence="6">
    <location>
        <begin position="344"/>
        <end position="369"/>
    </location>
</feature>
<accession>A0A8B3BUL5</accession>
<keyword evidence="4 6" id="KW-1133">Transmembrane helix</keyword>
<evidence type="ECO:0000256" key="4">
    <source>
        <dbReference type="ARBA" id="ARBA00022989"/>
    </source>
</evidence>
<reference evidence="7 8" key="1">
    <citation type="submission" date="2018-08" db="EMBL/GenBank/DDBJ databases">
        <title>A genome reference for cultivated species of the human gut microbiota.</title>
        <authorList>
            <person name="Zou Y."/>
            <person name="Xue W."/>
            <person name="Luo G."/>
        </authorList>
    </citation>
    <scope>NUCLEOTIDE SEQUENCE [LARGE SCALE GENOMIC DNA]</scope>
    <source>
        <strain evidence="7 8">AM12-54</strain>
    </source>
</reference>
<feature type="transmembrane region" description="Helical" evidence="6">
    <location>
        <begin position="126"/>
        <end position="143"/>
    </location>
</feature>
<comment type="subcellular location">
    <subcellularLocation>
        <location evidence="1">Cell membrane</location>
        <topology evidence="1">Multi-pass membrane protein</topology>
    </subcellularLocation>
</comment>